<dbReference type="SUPFAM" id="SSF52172">
    <property type="entry name" value="CheY-like"/>
    <property type="match status" value="1"/>
</dbReference>
<dbReference type="OrthoDB" id="9790669at2"/>
<dbReference type="PANTHER" id="PTHR43228:SF1">
    <property type="entry name" value="TWO-COMPONENT RESPONSE REGULATOR ARR22"/>
    <property type="match status" value="1"/>
</dbReference>
<keyword evidence="1" id="KW-0597">Phosphoprotein</keyword>
<dbReference type="InterPro" id="IPR052048">
    <property type="entry name" value="ST_Response_Regulator"/>
</dbReference>
<feature type="modified residue" description="4-aspartylphosphate" evidence="1">
    <location>
        <position position="57"/>
    </location>
</feature>
<evidence type="ECO:0000259" key="2">
    <source>
        <dbReference type="PROSITE" id="PS50110"/>
    </source>
</evidence>
<feature type="domain" description="Response regulatory" evidence="2">
    <location>
        <begin position="7"/>
        <end position="122"/>
    </location>
</feature>
<protein>
    <submittedName>
        <fullName evidence="3">Response regulator</fullName>
    </submittedName>
</protein>
<evidence type="ECO:0000313" key="3">
    <source>
        <dbReference type="EMBL" id="TBL81528.1"/>
    </source>
</evidence>
<evidence type="ECO:0000313" key="4">
    <source>
        <dbReference type="Proteomes" id="UP000293142"/>
    </source>
</evidence>
<organism evidence="3 4">
    <name type="scientific">Paenibacillus thalictri</name>
    <dbReference type="NCBI Taxonomy" id="2527873"/>
    <lineage>
        <taxon>Bacteria</taxon>
        <taxon>Bacillati</taxon>
        <taxon>Bacillota</taxon>
        <taxon>Bacilli</taxon>
        <taxon>Bacillales</taxon>
        <taxon>Paenibacillaceae</taxon>
        <taxon>Paenibacillus</taxon>
    </lineage>
</organism>
<dbReference type="RefSeq" id="WP_131011313.1">
    <property type="nucleotide sequence ID" value="NZ_SIRE01000002.1"/>
</dbReference>
<gene>
    <name evidence="3" type="ORF">EYB31_00485</name>
</gene>
<dbReference type="Proteomes" id="UP000293142">
    <property type="component" value="Unassembled WGS sequence"/>
</dbReference>
<accession>A0A4Q9DZZ9</accession>
<sequence length="130" mass="14597">MMSSKFQVLVCDDSLLIRKKLREMLEKKDGIEVLEAANGKEAVHICKTNRISIVFLDIVMPEQDGLEALIDIKQIDPSIIVIMVSSVGTEGNLRKAIKTGVSDFIQKPVTPENVELILSKYLYRGEEQHV</sequence>
<dbReference type="InterPro" id="IPR011006">
    <property type="entry name" value="CheY-like_superfamily"/>
</dbReference>
<evidence type="ECO:0000256" key="1">
    <source>
        <dbReference type="PROSITE-ProRule" id="PRU00169"/>
    </source>
</evidence>
<dbReference type="InterPro" id="IPR001789">
    <property type="entry name" value="Sig_transdc_resp-reg_receiver"/>
</dbReference>
<dbReference type="Gene3D" id="3.40.50.2300">
    <property type="match status" value="1"/>
</dbReference>
<dbReference type="GO" id="GO:0000160">
    <property type="term" value="P:phosphorelay signal transduction system"/>
    <property type="evidence" value="ECO:0007669"/>
    <property type="project" value="InterPro"/>
</dbReference>
<dbReference type="AlphaFoldDB" id="A0A4Q9DZZ9"/>
<comment type="caution">
    <text evidence="3">The sequence shown here is derived from an EMBL/GenBank/DDBJ whole genome shotgun (WGS) entry which is preliminary data.</text>
</comment>
<keyword evidence="4" id="KW-1185">Reference proteome</keyword>
<dbReference type="EMBL" id="SIRE01000002">
    <property type="protein sequence ID" value="TBL81528.1"/>
    <property type="molecule type" value="Genomic_DNA"/>
</dbReference>
<dbReference type="Pfam" id="PF00072">
    <property type="entry name" value="Response_reg"/>
    <property type="match status" value="1"/>
</dbReference>
<dbReference type="PROSITE" id="PS50110">
    <property type="entry name" value="RESPONSE_REGULATORY"/>
    <property type="match status" value="1"/>
</dbReference>
<proteinExistence type="predicted"/>
<reference evidence="3 4" key="1">
    <citation type="submission" date="2019-02" db="EMBL/GenBank/DDBJ databases">
        <title>Paenibacillus sp. nov., isolated from surface-sterilized tissue of Thalictrum simplex L.</title>
        <authorList>
            <person name="Tuo L."/>
        </authorList>
    </citation>
    <scope>NUCLEOTIDE SEQUENCE [LARGE SCALE GENOMIC DNA]</scope>
    <source>
        <strain evidence="3 4">N2SHLJ1</strain>
    </source>
</reference>
<dbReference type="PANTHER" id="PTHR43228">
    <property type="entry name" value="TWO-COMPONENT RESPONSE REGULATOR"/>
    <property type="match status" value="1"/>
</dbReference>
<dbReference type="SMART" id="SM00448">
    <property type="entry name" value="REC"/>
    <property type="match status" value="1"/>
</dbReference>
<name>A0A4Q9DZZ9_9BACL</name>